<dbReference type="OrthoDB" id="6747212at2759"/>
<feature type="region of interest" description="Disordered" evidence="1">
    <location>
        <begin position="581"/>
        <end position="626"/>
    </location>
</feature>
<feature type="compositionally biased region" description="Basic and acidic residues" evidence="1">
    <location>
        <begin position="442"/>
        <end position="458"/>
    </location>
</feature>
<protein>
    <submittedName>
        <fullName evidence="2">Uncharacterized protein</fullName>
    </submittedName>
</protein>
<feature type="region of interest" description="Disordered" evidence="1">
    <location>
        <begin position="355"/>
        <end position="380"/>
    </location>
</feature>
<accession>A0A9P0B6L6</accession>
<keyword evidence="3" id="KW-1185">Reference proteome</keyword>
<dbReference type="AlphaFoldDB" id="A0A9P0B6L6"/>
<feature type="region of interest" description="Disordered" evidence="1">
    <location>
        <begin position="420"/>
        <end position="476"/>
    </location>
</feature>
<sequence length="686" mass="76129">MDKSFITARAGSFSDSFKQNNDDDFFKSPLPLIKLDSPNNFRRESLGILHEDFANASFSDFGRESMGFSKLKTIRESLMGKESLGIINLNDLSFKNDFPSINISDVGKGSLGIINFNTIDPDNDILLNTSNTSDFKSTVFDKGFLMLPTDRMSVLSSVSSSNSINPLFDGRNLEGISKIYSVSSMINLNNETNPLNVALSDTNEFMKNLSNNTAEEMRQRIQSLPTHLEDENMNSEEKDVFESPHKTPAKFYSAQPNRKSNFIRRNSLNGVLDFDDDDVFYKSIHIESRHMAQTIADVSIYHNEPSHEIKLENELPPVLVLASPENSPKKNDKQKIFETNETSVAIPFEELKYPTKCRNNSTDSNQSNLSRKSNNSNSSNAKELLQNLSDILTSQNRSHNQQNEGRKLLSSLADILTQSPHNKSLEDSGHSSICDNQDLSDEGDKPLKIISNESKEKSPILPKKATPKKGKENSPALFSKHVLRKNSDVVPLKPKPLKMAAGPAKKGPLKAVIPITNMVKRKTFTTPNKSQLHPPTMMHKKTSTPIRESNLRPMAQSTPTEKMSVSRLPQLSPMHNRVASLNFSGKLGSGGSTPDLSKSKSSTSRPTFSRQSSFTDSRKSSQVGKIRRCNSVGKEVGLMGALSQVRENIAKRLSENNNLMGSETPKMPSFKANLASKLKSSFSMPS</sequence>
<feature type="compositionally biased region" description="Low complexity" evidence="1">
    <location>
        <begin position="364"/>
        <end position="380"/>
    </location>
</feature>
<evidence type="ECO:0000313" key="2">
    <source>
        <dbReference type="EMBL" id="CAH0555402.1"/>
    </source>
</evidence>
<gene>
    <name evidence="2" type="ORF">MELIAE_LOCUS6782</name>
</gene>
<evidence type="ECO:0000313" key="3">
    <source>
        <dbReference type="Proteomes" id="UP001154078"/>
    </source>
</evidence>
<organism evidence="2 3">
    <name type="scientific">Brassicogethes aeneus</name>
    <name type="common">Rape pollen beetle</name>
    <name type="synonym">Meligethes aeneus</name>
    <dbReference type="NCBI Taxonomy" id="1431903"/>
    <lineage>
        <taxon>Eukaryota</taxon>
        <taxon>Metazoa</taxon>
        <taxon>Ecdysozoa</taxon>
        <taxon>Arthropoda</taxon>
        <taxon>Hexapoda</taxon>
        <taxon>Insecta</taxon>
        <taxon>Pterygota</taxon>
        <taxon>Neoptera</taxon>
        <taxon>Endopterygota</taxon>
        <taxon>Coleoptera</taxon>
        <taxon>Polyphaga</taxon>
        <taxon>Cucujiformia</taxon>
        <taxon>Nitidulidae</taxon>
        <taxon>Meligethinae</taxon>
        <taxon>Brassicogethes</taxon>
    </lineage>
</organism>
<dbReference type="Proteomes" id="UP001154078">
    <property type="component" value="Chromosome 4"/>
</dbReference>
<evidence type="ECO:0000256" key="1">
    <source>
        <dbReference type="SAM" id="MobiDB-lite"/>
    </source>
</evidence>
<feature type="compositionally biased region" description="Polar residues" evidence="1">
    <location>
        <begin position="555"/>
        <end position="566"/>
    </location>
</feature>
<name>A0A9P0B6L6_BRAAE</name>
<proteinExistence type="predicted"/>
<dbReference type="EMBL" id="OV121135">
    <property type="protein sequence ID" value="CAH0555402.1"/>
    <property type="molecule type" value="Genomic_DNA"/>
</dbReference>
<feature type="region of interest" description="Disordered" evidence="1">
    <location>
        <begin position="526"/>
        <end position="566"/>
    </location>
</feature>
<reference evidence="2" key="1">
    <citation type="submission" date="2021-12" db="EMBL/GenBank/DDBJ databases">
        <authorList>
            <person name="King R."/>
        </authorList>
    </citation>
    <scope>NUCLEOTIDE SEQUENCE</scope>
</reference>
<feature type="compositionally biased region" description="Polar residues" evidence="1">
    <location>
        <begin position="592"/>
        <end position="623"/>
    </location>
</feature>